<gene>
    <name evidence="1" type="ORF">NCTC10638_02176</name>
</gene>
<evidence type="ECO:0000313" key="2">
    <source>
        <dbReference type="Proteomes" id="UP000254802"/>
    </source>
</evidence>
<protein>
    <submittedName>
        <fullName evidence="1">Uncharacterized protein</fullName>
    </submittedName>
</protein>
<accession>A0A378N066</accession>
<evidence type="ECO:0000313" key="1">
    <source>
        <dbReference type="EMBL" id="STY60969.1"/>
    </source>
</evidence>
<sequence>MALHQAPKEWGGDASILILVEQPENPEKMFGR</sequence>
<dbReference type="EMBL" id="UGPN01000002">
    <property type="protein sequence ID" value="STY60969.1"/>
    <property type="molecule type" value="Genomic_DNA"/>
</dbReference>
<proteinExistence type="predicted"/>
<name>A0A378N066_MANHA</name>
<reference evidence="1 2" key="1">
    <citation type="submission" date="2018-06" db="EMBL/GenBank/DDBJ databases">
        <authorList>
            <consortium name="Pathogen Informatics"/>
            <person name="Doyle S."/>
        </authorList>
    </citation>
    <scope>NUCLEOTIDE SEQUENCE [LARGE SCALE GENOMIC DNA]</scope>
    <source>
        <strain evidence="1 2">NCTC10638</strain>
    </source>
</reference>
<dbReference type="AlphaFoldDB" id="A0A378N066"/>
<dbReference type="Proteomes" id="UP000254802">
    <property type="component" value="Unassembled WGS sequence"/>
</dbReference>
<organism evidence="1 2">
    <name type="scientific">Mannheimia haemolytica</name>
    <name type="common">Pasteurella haemolytica</name>
    <dbReference type="NCBI Taxonomy" id="75985"/>
    <lineage>
        <taxon>Bacteria</taxon>
        <taxon>Pseudomonadati</taxon>
        <taxon>Pseudomonadota</taxon>
        <taxon>Gammaproteobacteria</taxon>
        <taxon>Pasteurellales</taxon>
        <taxon>Pasteurellaceae</taxon>
        <taxon>Mannheimia</taxon>
    </lineage>
</organism>